<dbReference type="PROSITE" id="PS01117">
    <property type="entry name" value="HTH_MARR_1"/>
    <property type="match status" value="1"/>
</dbReference>
<dbReference type="PRINTS" id="PR00598">
    <property type="entry name" value="HTHMARR"/>
</dbReference>
<dbReference type="GO" id="GO:0003677">
    <property type="term" value="F:DNA binding"/>
    <property type="evidence" value="ECO:0007669"/>
    <property type="project" value="UniProtKB-KW"/>
</dbReference>
<dbReference type="SUPFAM" id="SSF46785">
    <property type="entry name" value="Winged helix' DNA-binding domain"/>
    <property type="match status" value="1"/>
</dbReference>
<dbReference type="CDD" id="cd00090">
    <property type="entry name" value="HTH_ARSR"/>
    <property type="match status" value="1"/>
</dbReference>
<feature type="compositionally biased region" description="Low complexity" evidence="4">
    <location>
        <begin position="8"/>
        <end position="24"/>
    </location>
</feature>
<dbReference type="InterPro" id="IPR011991">
    <property type="entry name" value="ArsR-like_HTH"/>
</dbReference>
<evidence type="ECO:0000313" key="7">
    <source>
        <dbReference type="Proteomes" id="UP000503297"/>
    </source>
</evidence>
<dbReference type="Gene3D" id="1.10.10.10">
    <property type="entry name" value="Winged helix-like DNA-binding domain superfamily/Winged helix DNA-binding domain"/>
    <property type="match status" value="1"/>
</dbReference>
<feature type="domain" description="HTH marR-type" evidence="5">
    <location>
        <begin position="53"/>
        <end position="186"/>
    </location>
</feature>
<evidence type="ECO:0000256" key="2">
    <source>
        <dbReference type="ARBA" id="ARBA00023125"/>
    </source>
</evidence>
<proteinExistence type="predicted"/>
<dbReference type="InterPro" id="IPR036390">
    <property type="entry name" value="WH_DNA-bd_sf"/>
</dbReference>
<evidence type="ECO:0000313" key="6">
    <source>
        <dbReference type="EMBL" id="QKF07800.1"/>
    </source>
</evidence>
<dbReference type="GO" id="GO:0006950">
    <property type="term" value="P:response to stress"/>
    <property type="evidence" value="ECO:0007669"/>
    <property type="project" value="TreeGrafter"/>
</dbReference>
<keyword evidence="7" id="KW-1185">Reference proteome</keyword>
<evidence type="ECO:0000256" key="4">
    <source>
        <dbReference type="SAM" id="MobiDB-lite"/>
    </source>
</evidence>
<reference evidence="7" key="1">
    <citation type="submission" date="2020-05" db="EMBL/GenBank/DDBJ databases">
        <title>Novel species in genus Nocardioides.</title>
        <authorList>
            <person name="Zhang G."/>
        </authorList>
    </citation>
    <scope>NUCLEOTIDE SEQUENCE [LARGE SCALE GENOMIC DNA]</scope>
    <source>
        <strain evidence="7">zg-1050</strain>
    </source>
</reference>
<keyword evidence="1" id="KW-0805">Transcription regulation</keyword>
<dbReference type="PROSITE" id="PS50995">
    <property type="entry name" value="HTH_MARR_2"/>
    <property type="match status" value="1"/>
</dbReference>
<protein>
    <submittedName>
        <fullName evidence="6">MarR family transcriptional regulator</fullName>
    </submittedName>
</protein>
<sequence>MHLHLPESCGSAGDASASAAEPSGQGSLAASSDRRFNQAADQAFDDERVSALRLRIATLMDRLRRQSLHRSCCLDGLTPAETRVLWLVDLLAAEGPDPSPSAIAKAAHLAPSALSQVLRSLEHKGLIVRMRCQRDGRGVRVRLTDQGASSVGSIRARQDSYWSDLLAYLGPDDAEALARIMGRVVGFQERYRR</sequence>
<evidence type="ECO:0000256" key="3">
    <source>
        <dbReference type="ARBA" id="ARBA00023163"/>
    </source>
</evidence>
<dbReference type="Pfam" id="PF01047">
    <property type="entry name" value="MarR"/>
    <property type="match status" value="1"/>
</dbReference>
<evidence type="ECO:0000256" key="1">
    <source>
        <dbReference type="ARBA" id="ARBA00023015"/>
    </source>
</evidence>
<accession>A0A6M8J1I7</accession>
<gene>
    <name evidence="6" type="ORF">HLV38_06525</name>
</gene>
<evidence type="ECO:0000259" key="5">
    <source>
        <dbReference type="PROSITE" id="PS50995"/>
    </source>
</evidence>
<keyword evidence="3" id="KW-0804">Transcription</keyword>
<dbReference type="SMART" id="SM00347">
    <property type="entry name" value="HTH_MARR"/>
    <property type="match status" value="1"/>
</dbReference>
<dbReference type="PANTHER" id="PTHR33164:SF99">
    <property type="entry name" value="MARR FAMILY REGULATORY PROTEIN"/>
    <property type="match status" value="1"/>
</dbReference>
<keyword evidence="2" id="KW-0238">DNA-binding</keyword>
<dbReference type="EMBL" id="CP053716">
    <property type="protein sequence ID" value="QKF07800.1"/>
    <property type="molecule type" value="Genomic_DNA"/>
</dbReference>
<dbReference type="PANTHER" id="PTHR33164">
    <property type="entry name" value="TRANSCRIPTIONAL REGULATOR, MARR FAMILY"/>
    <property type="match status" value="1"/>
</dbReference>
<dbReference type="InterPro" id="IPR023187">
    <property type="entry name" value="Tscrpt_reg_MarR-type_CS"/>
</dbReference>
<dbReference type="RefSeq" id="WP_173165219.1">
    <property type="nucleotide sequence ID" value="NZ_CP053716.1"/>
</dbReference>
<name>A0A6M8J1I7_9ACTN</name>
<dbReference type="Proteomes" id="UP000503297">
    <property type="component" value="Chromosome"/>
</dbReference>
<dbReference type="InterPro" id="IPR036388">
    <property type="entry name" value="WH-like_DNA-bd_sf"/>
</dbReference>
<feature type="region of interest" description="Disordered" evidence="4">
    <location>
        <begin position="1"/>
        <end position="32"/>
    </location>
</feature>
<dbReference type="KEGG" id="bwa:HLV38_06525"/>
<dbReference type="InterPro" id="IPR000835">
    <property type="entry name" value="HTH_MarR-typ"/>
</dbReference>
<dbReference type="InterPro" id="IPR039422">
    <property type="entry name" value="MarR/SlyA-like"/>
</dbReference>
<dbReference type="AlphaFoldDB" id="A0A6M8J1I7"/>
<organism evidence="6 7">
    <name type="scientific">Berryella wangjianweii</name>
    <dbReference type="NCBI Taxonomy" id="2734634"/>
    <lineage>
        <taxon>Bacteria</taxon>
        <taxon>Bacillati</taxon>
        <taxon>Actinomycetota</taxon>
        <taxon>Coriobacteriia</taxon>
        <taxon>Eggerthellales</taxon>
        <taxon>Eggerthellaceae</taxon>
        <taxon>Berryella</taxon>
    </lineage>
</organism>
<dbReference type="GO" id="GO:0003700">
    <property type="term" value="F:DNA-binding transcription factor activity"/>
    <property type="evidence" value="ECO:0007669"/>
    <property type="project" value="InterPro"/>
</dbReference>